<dbReference type="EMBL" id="BGZK01001249">
    <property type="protein sequence ID" value="GBP75462.1"/>
    <property type="molecule type" value="Genomic_DNA"/>
</dbReference>
<organism evidence="1 2">
    <name type="scientific">Eumeta variegata</name>
    <name type="common">Bagworm moth</name>
    <name type="synonym">Eumeta japonica</name>
    <dbReference type="NCBI Taxonomy" id="151549"/>
    <lineage>
        <taxon>Eukaryota</taxon>
        <taxon>Metazoa</taxon>
        <taxon>Ecdysozoa</taxon>
        <taxon>Arthropoda</taxon>
        <taxon>Hexapoda</taxon>
        <taxon>Insecta</taxon>
        <taxon>Pterygota</taxon>
        <taxon>Neoptera</taxon>
        <taxon>Endopterygota</taxon>
        <taxon>Lepidoptera</taxon>
        <taxon>Glossata</taxon>
        <taxon>Ditrysia</taxon>
        <taxon>Tineoidea</taxon>
        <taxon>Psychidae</taxon>
        <taxon>Oiketicinae</taxon>
        <taxon>Eumeta</taxon>
    </lineage>
</organism>
<accession>A0A4C1YKR8</accession>
<gene>
    <name evidence="1" type="ORF">EVAR_53274_1</name>
</gene>
<reference evidence="1 2" key="1">
    <citation type="journal article" date="2019" name="Commun. Biol.">
        <title>The bagworm genome reveals a unique fibroin gene that provides high tensile strength.</title>
        <authorList>
            <person name="Kono N."/>
            <person name="Nakamura H."/>
            <person name="Ohtoshi R."/>
            <person name="Tomita M."/>
            <person name="Numata K."/>
            <person name="Arakawa K."/>
        </authorList>
    </citation>
    <scope>NUCLEOTIDE SEQUENCE [LARGE SCALE GENOMIC DNA]</scope>
</reference>
<keyword evidence="2" id="KW-1185">Reference proteome</keyword>
<name>A0A4C1YKR8_EUMVA</name>
<evidence type="ECO:0000313" key="1">
    <source>
        <dbReference type="EMBL" id="GBP75462.1"/>
    </source>
</evidence>
<sequence>MTGFRIIFLKKDSNLLYYGVTCRNVDVNFSMKRHVLEHALEHARAQAPTHPPPARIEAGAFLFGNLSFSPLAQSQENLARGNGRELLKIVRGPERALRLPPPRSEVGAHVTFDAINRVSITGRLALLNYLPALPRGADFAGRPSAPRPARAAGPVFACRCRVRVTLGLAARRAEDAACGQM</sequence>
<comment type="caution">
    <text evidence="1">The sequence shown here is derived from an EMBL/GenBank/DDBJ whole genome shotgun (WGS) entry which is preliminary data.</text>
</comment>
<protein>
    <submittedName>
        <fullName evidence="1">Uncharacterized protein</fullName>
    </submittedName>
</protein>
<evidence type="ECO:0000313" key="2">
    <source>
        <dbReference type="Proteomes" id="UP000299102"/>
    </source>
</evidence>
<dbReference type="Proteomes" id="UP000299102">
    <property type="component" value="Unassembled WGS sequence"/>
</dbReference>
<proteinExistence type="predicted"/>
<dbReference type="AlphaFoldDB" id="A0A4C1YKR8"/>